<evidence type="ECO:0000313" key="2">
    <source>
        <dbReference type="Proteomes" id="UP000237271"/>
    </source>
</evidence>
<accession>A0A2P4YDW6</accession>
<proteinExistence type="predicted"/>
<name>A0A2P4YDW6_9STRA</name>
<dbReference type="Proteomes" id="UP000237271">
    <property type="component" value="Unassembled WGS sequence"/>
</dbReference>
<keyword evidence="2" id="KW-1185">Reference proteome</keyword>
<comment type="caution">
    <text evidence="1">The sequence shown here is derived from an EMBL/GenBank/DDBJ whole genome shotgun (WGS) entry which is preliminary data.</text>
</comment>
<dbReference type="EMBL" id="NCKW01003575">
    <property type="protein sequence ID" value="POM75993.1"/>
    <property type="molecule type" value="Genomic_DNA"/>
</dbReference>
<dbReference type="OrthoDB" id="10454942at2759"/>
<evidence type="ECO:0000313" key="1">
    <source>
        <dbReference type="EMBL" id="POM75993.1"/>
    </source>
</evidence>
<sequence>MIAGILSTRSSNPVKSGILGNHLNSWEETLRNTKNASNAKGHFKSKHANHPLAILAEQRTTLKAKDAVVTAEAATQAVLQCQKKNWCDYEYYCGVCVYVLCDSFQPVKEQLNVLLSKWLISQGLPYTVCASETFKTVTCKTVTCAATGNSSYPMLTRDMHNRLLDDNFYYFEIF</sequence>
<gene>
    <name evidence="1" type="ORF">PHPALM_6821</name>
</gene>
<organism evidence="1 2">
    <name type="scientific">Phytophthora palmivora</name>
    <dbReference type="NCBI Taxonomy" id="4796"/>
    <lineage>
        <taxon>Eukaryota</taxon>
        <taxon>Sar</taxon>
        <taxon>Stramenopiles</taxon>
        <taxon>Oomycota</taxon>
        <taxon>Peronosporomycetes</taxon>
        <taxon>Peronosporales</taxon>
        <taxon>Peronosporaceae</taxon>
        <taxon>Phytophthora</taxon>
    </lineage>
</organism>
<dbReference type="AlphaFoldDB" id="A0A2P4YDW6"/>
<reference evidence="1 2" key="1">
    <citation type="journal article" date="2017" name="Genome Biol. Evol.">
        <title>Phytophthora megakarya and P. palmivora, closely related causal agents of cacao black pod rot, underwent increases in genome sizes and gene numbers by different mechanisms.</title>
        <authorList>
            <person name="Ali S.S."/>
            <person name="Shao J."/>
            <person name="Lary D.J."/>
            <person name="Kronmiller B."/>
            <person name="Shen D."/>
            <person name="Strem M.D."/>
            <person name="Amoako-Attah I."/>
            <person name="Akrofi A.Y."/>
            <person name="Begoude B.A."/>
            <person name="Ten Hoopen G.M."/>
            <person name="Coulibaly K."/>
            <person name="Kebe B.I."/>
            <person name="Melnick R.L."/>
            <person name="Guiltinan M.J."/>
            <person name="Tyler B.M."/>
            <person name="Meinhardt L.W."/>
            <person name="Bailey B.A."/>
        </authorList>
    </citation>
    <scope>NUCLEOTIDE SEQUENCE [LARGE SCALE GENOMIC DNA]</scope>
    <source>
        <strain evidence="2">sbr112.9</strain>
    </source>
</reference>
<protein>
    <submittedName>
        <fullName evidence="1">Uncharacterized protein</fullName>
    </submittedName>
</protein>